<dbReference type="EMBL" id="UINC01224284">
    <property type="protein sequence ID" value="SVE53839.1"/>
    <property type="molecule type" value="Genomic_DNA"/>
</dbReference>
<dbReference type="PANTHER" id="PTHR12277">
    <property type="entry name" value="ALPHA/BETA HYDROLASE DOMAIN-CONTAINING PROTEIN"/>
    <property type="match status" value="1"/>
</dbReference>
<proteinExistence type="predicted"/>
<accession>A0A383EB43</accession>
<evidence type="ECO:0000313" key="2">
    <source>
        <dbReference type="EMBL" id="SVE53839.1"/>
    </source>
</evidence>
<evidence type="ECO:0000259" key="1">
    <source>
        <dbReference type="Pfam" id="PF00561"/>
    </source>
</evidence>
<dbReference type="InterPro" id="IPR000073">
    <property type="entry name" value="AB_hydrolase_1"/>
</dbReference>
<feature type="domain" description="AB hydrolase-1" evidence="1">
    <location>
        <begin position="65"/>
        <end position="172"/>
    </location>
</feature>
<gene>
    <name evidence="2" type="ORF">METZ01_LOCUS506693</name>
</gene>
<organism evidence="2">
    <name type="scientific">marine metagenome</name>
    <dbReference type="NCBI Taxonomy" id="408172"/>
    <lineage>
        <taxon>unclassified sequences</taxon>
        <taxon>metagenomes</taxon>
        <taxon>ecological metagenomes</taxon>
    </lineage>
</organism>
<dbReference type="AlphaFoldDB" id="A0A383EB43"/>
<reference evidence="2" key="1">
    <citation type="submission" date="2018-05" db="EMBL/GenBank/DDBJ databases">
        <authorList>
            <person name="Lanie J.A."/>
            <person name="Ng W.-L."/>
            <person name="Kazmierczak K.M."/>
            <person name="Andrzejewski T.M."/>
            <person name="Davidsen T.M."/>
            <person name="Wayne K.J."/>
            <person name="Tettelin H."/>
            <person name="Glass J.I."/>
            <person name="Rusch D."/>
            <person name="Podicherti R."/>
            <person name="Tsui H.-C.T."/>
            <person name="Winkler M.E."/>
        </authorList>
    </citation>
    <scope>NUCLEOTIDE SEQUENCE</scope>
</reference>
<dbReference type="InterPro" id="IPR029058">
    <property type="entry name" value="AB_hydrolase_fold"/>
</dbReference>
<name>A0A383EB43_9ZZZZ</name>
<dbReference type="SUPFAM" id="SSF53474">
    <property type="entry name" value="alpha/beta-Hydrolases"/>
    <property type="match status" value="1"/>
</dbReference>
<dbReference type="Pfam" id="PF00561">
    <property type="entry name" value="Abhydrolase_1"/>
    <property type="match status" value="1"/>
</dbReference>
<dbReference type="PANTHER" id="PTHR12277:SF81">
    <property type="entry name" value="PROTEIN ABHD13"/>
    <property type="match status" value="1"/>
</dbReference>
<protein>
    <recommendedName>
        <fullName evidence="1">AB hydrolase-1 domain-containing protein</fullName>
    </recommendedName>
</protein>
<dbReference type="Gene3D" id="3.40.50.1820">
    <property type="entry name" value="alpha/beta hydrolase"/>
    <property type="match status" value="1"/>
</dbReference>
<feature type="non-terminal residue" evidence="2">
    <location>
        <position position="231"/>
    </location>
</feature>
<feature type="non-terminal residue" evidence="2">
    <location>
        <position position="1"/>
    </location>
</feature>
<sequence>AAVGAYGVILGCVYTGQRRILYFPDSECPSPQQSGVSEMAEVSLETDDGLSLLAWHHPPASASLPTLVYFHGNAGNIGMRAHKVRPYLDAGFGVLLTTWRGYSCNPGKPSEAGLYHDGRAAVKFLKAGGVAPESIVLYGESLGTGIAVHLAQERTPAALVLEAPFSSIADVAQARMPLLPVKSLLLDRFESASKIVSVTAPTLIVHGAHDGTIPLRFGKKLFAAAREPKTM</sequence>